<feature type="coiled-coil region" evidence="1">
    <location>
        <begin position="85"/>
        <end position="126"/>
    </location>
</feature>
<dbReference type="InterPro" id="IPR042566">
    <property type="entry name" value="L1_C"/>
</dbReference>
<evidence type="ECO:0000256" key="1">
    <source>
        <dbReference type="SAM" id="Coils"/>
    </source>
</evidence>
<evidence type="ECO:0000313" key="2">
    <source>
        <dbReference type="Proteomes" id="UP000504617"/>
    </source>
</evidence>
<dbReference type="KEGG" id="tsr:106557308"/>
<proteinExistence type="predicted"/>
<gene>
    <name evidence="3" type="primary">LOC106557308</name>
</gene>
<dbReference type="GeneID" id="106557308"/>
<dbReference type="Gene3D" id="3.30.250.20">
    <property type="entry name" value="L1 transposable element, C-terminal domain"/>
    <property type="match status" value="1"/>
</dbReference>
<dbReference type="RefSeq" id="XP_013932000.1">
    <property type="nucleotide sequence ID" value="XM_014076525.1"/>
</dbReference>
<name>A0A6I9Z890_9SAUR</name>
<keyword evidence="2" id="KW-1185">Reference proteome</keyword>
<keyword evidence="1" id="KW-0175">Coiled coil</keyword>
<organism evidence="2 3">
    <name type="scientific">Thamnophis sirtalis</name>
    <dbReference type="NCBI Taxonomy" id="35019"/>
    <lineage>
        <taxon>Eukaryota</taxon>
        <taxon>Metazoa</taxon>
        <taxon>Chordata</taxon>
        <taxon>Craniata</taxon>
        <taxon>Vertebrata</taxon>
        <taxon>Euteleostomi</taxon>
        <taxon>Lepidosauria</taxon>
        <taxon>Squamata</taxon>
        <taxon>Bifurcata</taxon>
        <taxon>Unidentata</taxon>
        <taxon>Episquamata</taxon>
        <taxon>Toxicofera</taxon>
        <taxon>Serpentes</taxon>
        <taxon>Colubroidea</taxon>
        <taxon>Colubridae</taxon>
        <taxon>Natricinae</taxon>
        <taxon>Thamnophis</taxon>
    </lineage>
</organism>
<accession>A0A6I9Z890</accession>
<protein>
    <submittedName>
        <fullName evidence="3">Uncharacterized protein LOC106557308</fullName>
    </submittedName>
</protein>
<dbReference type="Proteomes" id="UP000504617">
    <property type="component" value="Unplaced"/>
</dbReference>
<sequence length="324" mass="37667">MAPKSKLGRRPFSNTSQAFATKLQPLSSTPPTGDLLTKEFLFETLKEFREEMKQLITDLCDKLDTKIAQTKEDMVGLVTVLTDYVAGMEDKLELLEEANTNLTSKIEVLQQKVENAEKQLVMTNYKKMELALRVRGLRENDQENLKLTFSEALNRLVGSPGLNFDWQIQKIYRHNSWTAKQKQLPRDVVIYFATKESRNAILQELYNNRLRIDGQDLIVFKEMPPQMLRARRDYVFLTKELRNNQIQYRWEVPFGITVTLDDQKHRLNSPCEARDFYNKILKAGPLELPGLVQRQGEVEERQPITQLQGGRCCFSPPEGRRNRE</sequence>
<dbReference type="InterPro" id="IPR004244">
    <property type="entry name" value="Transposase_22"/>
</dbReference>
<dbReference type="OrthoDB" id="9050373at2759"/>
<evidence type="ECO:0000313" key="3">
    <source>
        <dbReference type="RefSeq" id="XP_013932000.1"/>
    </source>
</evidence>
<dbReference type="AlphaFoldDB" id="A0A6I9Z890"/>
<reference evidence="3" key="1">
    <citation type="submission" date="2025-08" db="UniProtKB">
        <authorList>
            <consortium name="RefSeq"/>
        </authorList>
    </citation>
    <scope>IDENTIFICATION</scope>
    <source>
        <tissue evidence="3">Skeletal muscle</tissue>
    </source>
</reference>
<dbReference type="PANTHER" id="PTHR11505">
    <property type="entry name" value="L1 TRANSPOSABLE ELEMENT-RELATED"/>
    <property type="match status" value="1"/>
</dbReference>